<feature type="transmembrane region" description="Helical" evidence="7">
    <location>
        <begin position="12"/>
        <end position="31"/>
    </location>
</feature>
<name>A0A1I2XIC9_9SPHI</name>
<keyword evidence="6 7" id="KW-0472">Membrane</keyword>
<gene>
    <name evidence="8" type="ORF">SAMN04489864_105243</name>
</gene>
<reference evidence="8 9" key="1">
    <citation type="submission" date="2016-10" db="EMBL/GenBank/DDBJ databases">
        <authorList>
            <person name="de Groot N.N."/>
        </authorList>
    </citation>
    <scope>NUCLEOTIDE SEQUENCE [LARGE SCALE GENOMIC DNA]</scope>
    <source>
        <strain evidence="8 9">DSM 18684</strain>
    </source>
</reference>
<evidence type="ECO:0000313" key="8">
    <source>
        <dbReference type="EMBL" id="SFH12827.1"/>
    </source>
</evidence>
<feature type="transmembrane region" description="Helical" evidence="7">
    <location>
        <begin position="113"/>
        <end position="133"/>
    </location>
</feature>
<dbReference type="Pfam" id="PF07681">
    <property type="entry name" value="DoxX"/>
    <property type="match status" value="1"/>
</dbReference>
<feature type="transmembrane region" description="Helical" evidence="7">
    <location>
        <begin position="84"/>
        <end position="101"/>
    </location>
</feature>
<protein>
    <submittedName>
        <fullName evidence="8">Putative oxidoreductase</fullName>
    </submittedName>
</protein>
<sequence length="136" mass="14665">MAILASLGKYRNTGLLIIRVGIGAMMMVHGYPKISGGIEMWKQIGGSMQLLGIDFFPAVWGFLAATIEAVGGLFLLLGLFFRPANILLLFVMIIACLVHLSDPKQGIMEASHAIELGVLFLGLLFIGPGKYSVDKK</sequence>
<dbReference type="STRING" id="414048.SAMN04489864_105243"/>
<feature type="transmembrane region" description="Helical" evidence="7">
    <location>
        <begin position="55"/>
        <end position="77"/>
    </location>
</feature>
<dbReference type="Proteomes" id="UP000199666">
    <property type="component" value="Unassembled WGS sequence"/>
</dbReference>
<dbReference type="PANTHER" id="PTHR33452:SF1">
    <property type="entry name" value="INNER MEMBRANE PROTEIN YPHA-RELATED"/>
    <property type="match status" value="1"/>
</dbReference>
<keyword evidence="9" id="KW-1185">Reference proteome</keyword>
<dbReference type="OrthoDB" id="9813193at2"/>
<evidence type="ECO:0000313" key="9">
    <source>
        <dbReference type="Proteomes" id="UP000199666"/>
    </source>
</evidence>
<evidence type="ECO:0000256" key="3">
    <source>
        <dbReference type="ARBA" id="ARBA00022475"/>
    </source>
</evidence>
<dbReference type="EMBL" id="FOPP01000005">
    <property type="protein sequence ID" value="SFH12827.1"/>
    <property type="molecule type" value="Genomic_DNA"/>
</dbReference>
<keyword evidence="5 7" id="KW-1133">Transmembrane helix</keyword>
<dbReference type="GO" id="GO:0005886">
    <property type="term" value="C:plasma membrane"/>
    <property type="evidence" value="ECO:0007669"/>
    <property type="project" value="UniProtKB-SubCell"/>
</dbReference>
<comment type="similarity">
    <text evidence="2">Belongs to the DoxX family.</text>
</comment>
<dbReference type="PANTHER" id="PTHR33452">
    <property type="entry name" value="OXIDOREDUCTASE CATD-RELATED"/>
    <property type="match status" value="1"/>
</dbReference>
<evidence type="ECO:0000256" key="4">
    <source>
        <dbReference type="ARBA" id="ARBA00022692"/>
    </source>
</evidence>
<keyword evidence="3" id="KW-1003">Cell membrane</keyword>
<comment type="subcellular location">
    <subcellularLocation>
        <location evidence="1">Cell membrane</location>
        <topology evidence="1">Multi-pass membrane protein</topology>
    </subcellularLocation>
</comment>
<dbReference type="RefSeq" id="WP_090993774.1">
    <property type="nucleotide sequence ID" value="NZ_FOPP01000005.1"/>
</dbReference>
<dbReference type="InterPro" id="IPR032808">
    <property type="entry name" value="DoxX"/>
</dbReference>
<keyword evidence="4 7" id="KW-0812">Transmembrane</keyword>
<dbReference type="AlphaFoldDB" id="A0A1I2XIC9"/>
<evidence type="ECO:0000256" key="2">
    <source>
        <dbReference type="ARBA" id="ARBA00006679"/>
    </source>
</evidence>
<evidence type="ECO:0000256" key="5">
    <source>
        <dbReference type="ARBA" id="ARBA00022989"/>
    </source>
</evidence>
<proteinExistence type="inferred from homology"/>
<dbReference type="InterPro" id="IPR051907">
    <property type="entry name" value="DoxX-like_oxidoreductase"/>
</dbReference>
<evidence type="ECO:0000256" key="7">
    <source>
        <dbReference type="SAM" id="Phobius"/>
    </source>
</evidence>
<evidence type="ECO:0000256" key="1">
    <source>
        <dbReference type="ARBA" id="ARBA00004651"/>
    </source>
</evidence>
<accession>A0A1I2XIC9</accession>
<organism evidence="8 9">
    <name type="scientific">Pedobacter insulae</name>
    <dbReference type="NCBI Taxonomy" id="414048"/>
    <lineage>
        <taxon>Bacteria</taxon>
        <taxon>Pseudomonadati</taxon>
        <taxon>Bacteroidota</taxon>
        <taxon>Sphingobacteriia</taxon>
        <taxon>Sphingobacteriales</taxon>
        <taxon>Sphingobacteriaceae</taxon>
        <taxon>Pedobacter</taxon>
    </lineage>
</organism>
<evidence type="ECO:0000256" key="6">
    <source>
        <dbReference type="ARBA" id="ARBA00023136"/>
    </source>
</evidence>